<dbReference type="Proteomes" id="UP001207468">
    <property type="component" value="Unassembled WGS sequence"/>
</dbReference>
<evidence type="ECO:0000313" key="1">
    <source>
        <dbReference type="EMBL" id="KAI9508268.1"/>
    </source>
</evidence>
<protein>
    <submittedName>
        <fullName evidence="1">Uncharacterized protein</fullName>
    </submittedName>
</protein>
<dbReference type="EMBL" id="JAGFNK010000096">
    <property type="protein sequence ID" value="KAI9508268.1"/>
    <property type="molecule type" value="Genomic_DNA"/>
</dbReference>
<proteinExistence type="predicted"/>
<comment type="caution">
    <text evidence="1">The sequence shown here is derived from an EMBL/GenBank/DDBJ whole genome shotgun (WGS) entry which is preliminary data.</text>
</comment>
<sequence>MAATHHAPCTRDSLDSSKYPSIDVFLKALKRHSRTLDALFAQHAAELAVLERLHYINNNQHRPALFWQRVVEAQRYSRRLRSLDVLPLVDGFRRSFYGDMTDTSSKLPKGAWTHHPPAPSLKSFLARLRTCIALLDKTCARMRGIYHILTLAMRSGAFLQVVVTLTAIVARLAHLSSVICRALSTLHAECQHLLSNLHPTEASHNSAPLQPPPPPEREDTNMSTFPLGLNRRTGRDDDLDHSVDLGEAVARTTTVASQLKLRSASPVSLDYLSLVHDASRVPMAGAQQPAADDARPSSALGSSPHQAVILKKNRARPSPSPLTVAEESREKRRKKRKKTPRDEIDEIFS</sequence>
<evidence type="ECO:0000313" key="2">
    <source>
        <dbReference type="Proteomes" id="UP001207468"/>
    </source>
</evidence>
<reference evidence="1" key="1">
    <citation type="submission" date="2021-03" db="EMBL/GenBank/DDBJ databases">
        <title>Evolutionary priming and transition to the ectomycorrhizal habit in an iconic lineage of mushroom-forming fungi: is preadaptation a requirement?</title>
        <authorList>
            <consortium name="DOE Joint Genome Institute"/>
            <person name="Looney B.P."/>
            <person name="Miyauchi S."/>
            <person name="Morin E."/>
            <person name="Drula E."/>
            <person name="Courty P.E."/>
            <person name="Chicoki N."/>
            <person name="Fauchery L."/>
            <person name="Kohler A."/>
            <person name="Kuo A."/>
            <person name="LaButti K."/>
            <person name="Pangilinan J."/>
            <person name="Lipzen A."/>
            <person name="Riley R."/>
            <person name="Andreopoulos W."/>
            <person name="He G."/>
            <person name="Johnson J."/>
            <person name="Barry K.W."/>
            <person name="Grigoriev I.V."/>
            <person name="Nagy L."/>
            <person name="Hibbett D."/>
            <person name="Henrissat B."/>
            <person name="Matheny P.B."/>
            <person name="Labbe J."/>
            <person name="Martin A.F."/>
        </authorList>
    </citation>
    <scope>NUCLEOTIDE SEQUENCE</scope>
    <source>
        <strain evidence="1">BPL698</strain>
    </source>
</reference>
<accession>A0ACC0U9I1</accession>
<organism evidence="1 2">
    <name type="scientific">Russula earlei</name>
    <dbReference type="NCBI Taxonomy" id="71964"/>
    <lineage>
        <taxon>Eukaryota</taxon>
        <taxon>Fungi</taxon>
        <taxon>Dikarya</taxon>
        <taxon>Basidiomycota</taxon>
        <taxon>Agaricomycotina</taxon>
        <taxon>Agaricomycetes</taxon>
        <taxon>Russulales</taxon>
        <taxon>Russulaceae</taxon>
        <taxon>Russula</taxon>
    </lineage>
</organism>
<name>A0ACC0U9I1_9AGAM</name>
<gene>
    <name evidence="1" type="ORF">F5148DRAFT_1284210</name>
</gene>
<keyword evidence="2" id="KW-1185">Reference proteome</keyword>